<keyword evidence="2" id="KW-0251">Elongation factor</keyword>
<dbReference type="Pfam" id="PF14242">
    <property type="entry name" value="DUF4342"/>
    <property type="match status" value="1"/>
</dbReference>
<keyword evidence="3" id="KW-1185">Reference proteome</keyword>
<dbReference type="KEGG" id="kme:H0A61_02606"/>
<name>A0A8A0RSQ3_9FIRM</name>
<organism evidence="2 3">
    <name type="scientific">Koleobacter methoxysyntrophicus</name>
    <dbReference type="NCBI Taxonomy" id="2751313"/>
    <lineage>
        <taxon>Bacteria</taxon>
        <taxon>Bacillati</taxon>
        <taxon>Bacillota</taxon>
        <taxon>Clostridia</taxon>
        <taxon>Koleobacterales</taxon>
        <taxon>Koleobacteraceae</taxon>
        <taxon>Koleobacter</taxon>
    </lineage>
</organism>
<proteinExistence type="predicted"/>
<dbReference type="RefSeq" id="WP_206707517.1">
    <property type="nucleotide sequence ID" value="NZ_CP059066.1"/>
</dbReference>
<dbReference type="AlphaFoldDB" id="A0A8A0RSQ3"/>
<dbReference type="SUPFAM" id="SSF46934">
    <property type="entry name" value="UBA-like"/>
    <property type="match status" value="1"/>
</dbReference>
<dbReference type="Gene3D" id="1.10.8.10">
    <property type="entry name" value="DNA helicase RuvA subunit, C-terminal domain"/>
    <property type="match status" value="1"/>
</dbReference>
<dbReference type="InterPro" id="IPR025642">
    <property type="entry name" value="DUF4342"/>
</dbReference>
<sequence>MEISLEKIDTIRERTGCSYKEAKKALEKAGGDLVDALILIEEEKELEKKWTEEISVKGTELITKIKELIKKGNVTKIRVKQDDKILVEFPVTAGAVGALLVPHLAILGVIAAMAARCTLEVEKNGNDEKADDAQT</sequence>
<dbReference type="InterPro" id="IPR009060">
    <property type="entry name" value="UBA-like_sf"/>
</dbReference>
<dbReference type="Proteomes" id="UP000662904">
    <property type="component" value="Chromosome"/>
</dbReference>
<evidence type="ECO:0000259" key="1">
    <source>
        <dbReference type="Pfam" id="PF14242"/>
    </source>
</evidence>
<dbReference type="GO" id="GO:0003746">
    <property type="term" value="F:translation elongation factor activity"/>
    <property type="evidence" value="ECO:0007669"/>
    <property type="project" value="UniProtKB-KW"/>
</dbReference>
<evidence type="ECO:0000313" key="3">
    <source>
        <dbReference type="Proteomes" id="UP000662904"/>
    </source>
</evidence>
<feature type="domain" description="DUF4342" evidence="1">
    <location>
        <begin position="48"/>
        <end position="123"/>
    </location>
</feature>
<evidence type="ECO:0000313" key="2">
    <source>
        <dbReference type="EMBL" id="QSQ10206.1"/>
    </source>
</evidence>
<dbReference type="EMBL" id="CP059066">
    <property type="protein sequence ID" value="QSQ10206.1"/>
    <property type="molecule type" value="Genomic_DNA"/>
</dbReference>
<reference evidence="2" key="1">
    <citation type="submission" date="2020-07" db="EMBL/GenBank/DDBJ databases">
        <title>Koleobacter methoxysyntrophicus gen. nov., sp. nov., a novel anaerobic bacterium isolated from deep subsurface oil field and proposal of Koleobacterales ord. nov. in the phylum Firmicutes.</title>
        <authorList>
            <person name="Sakamoto S."/>
            <person name="Tamaki H."/>
        </authorList>
    </citation>
    <scope>NUCLEOTIDE SEQUENCE</scope>
    <source>
        <strain evidence="2">NRmbB1</strain>
    </source>
</reference>
<protein>
    <submittedName>
        <fullName evidence="2">Elongation factor Ts</fullName>
    </submittedName>
</protein>
<keyword evidence="2" id="KW-0648">Protein biosynthesis</keyword>
<gene>
    <name evidence="2" type="primary">tsf_2</name>
    <name evidence="2" type="ORF">H0A61_02606</name>
</gene>
<accession>A0A8A0RSQ3</accession>